<sequence length="140" mass="14959">MRVEPAGTPETVTLTGTEDVVRARHRVRDLATELGFDLVAQTRIVTATSELARNTHLHGGGGSLTITPVQDGRRRGLQLEFTDEGPGIPDLAAALTDGWSSSGGLGLGLSGTKRLVDEFTIESSPGQGTRVEVVQWLKRR</sequence>
<dbReference type="InterPro" id="IPR036890">
    <property type="entry name" value="HATPase_C_sf"/>
</dbReference>
<dbReference type="Pfam" id="PF02518">
    <property type="entry name" value="HATPase_c"/>
    <property type="match status" value="1"/>
</dbReference>
<dbReference type="EMBL" id="BMMI01000012">
    <property type="protein sequence ID" value="GGL83816.1"/>
    <property type="molecule type" value="Genomic_DNA"/>
</dbReference>
<dbReference type="Proteomes" id="UP000648663">
    <property type="component" value="Unassembled WGS sequence"/>
</dbReference>
<dbReference type="SUPFAM" id="SSF55874">
    <property type="entry name" value="ATPase domain of HSP90 chaperone/DNA topoisomerase II/histidine kinase"/>
    <property type="match status" value="1"/>
</dbReference>
<keyword evidence="1" id="KW-0723">Serine/threonine-protein kinase</keyword>
<name>A0ABQ2GAK5_9ACTN</name>
<feature type="domain" description="Histidine kinase/HSP90-like ATPase" evidence="2">
    <location>
        <begin position="39"/>
        <end position="139"/>
    </location>
</feature>
<dbReference type="Gene3D" id="3.30.565.10">
    <property type="entry name" value="Histidine kinase-like ATPase, C-terminal domain"/>
    <property type="match status" value="1"/>
</dbReference>
<dbReference type="PANTHER" id="PTHR35526">
    <property type="entry name" value="ANTI-SIGMA-F FACTOR RSBW-RELATED"/>
    <property type="match status" value="1"/>
</dbReference>
<dbReference type="InterPro" id="IPR003594">
    <property type="entry name" value="HATPase_dom"/>
</dbReference>
<protein>
    <submittedName>
        <fullName evidence="3">Anti-sigma regulatory factor</fullName>
    </submittedName>
</protein>
<evidence type="ECO:0000256" key="1">
    <source>
        <dbReference type="ARBA" id="ARBA00022527"/>
    </source>
</evidence>
<keyword evidence="1" id="KW-0808">Transferase</keyword>
<keyword evidence="4" id="KW-1185">Reference proteome</keyword>
<proteinExistence type="predicted"/>
<evidence type="ECO:0000313" key="3">
    <source>
        <dbReference type="EMBL" id="GGL83816.1"/>
    </source>
</evidence>
<evidence type="ECO:0000259" key="2">
    <source>
        <dbReference type="SMART" id="SM00387"/>
    </source>
</evidence>
<comment type="caution">
    <text evidence="3">The sequence shown here is derived from an EMBL/GenBank/DDBJ whole genome shotgun (WGS) entry which is preliminary data.</text>
</comment>
<dbReference type="PANTHER" id="PTHR35526:SF3">
    <property type="entry name" value="ANTI-SIGMA-F FACTOR RSBW"/>
    <property type="match status" value="1"/>
</dbReference>
<dbReference type="SMART" id="SM00387">
    <property type="entry name" value="HATPase_c"/>
    <property type="match status" value="1"/>
</dbReference>
<evidence type="ECO:0000313" key="4">
    <source>
        <dbReference type="Proteomes" id="UP000648663"/>
    </source>
</evidence>
<dbReference type="InterPro" id="IPR050267">
    <property type="entry name" value="Anti-sigma-factor_SerPK"/>
</dbReference>
<accession>A0ABQ2GAK5</accession>
<dbReference type="RefSeq" id="WP_229682328.1">
    <property type="nucleotide sequence ID" value="NZ_BAABJU010000063.1"/>
</dbReference>
<dbReference type="CDD" id="cd16934">
    <property type="entry name" value="HATPase_RsbT-like"/>
    <property type="match status" value="1"/>
</dbReference>
<organism evidence="3 4">
    <name type="scientific">Modestobacter marinus</name>
    <dbReference type="NCBI Taxonomy" id="477641"/>
    <lineage>
        <taxon>Bacteria</taxon>
        <taxon>Bacillati</taxon>
        <taxon>Actinomycetota</taxon>
        <taxon>Actinomycetes</taxon>
        <taxon>Geodermatophilales</taxon>
        <taxon>Geodermatophilaceae</taxon>
        <taxon>Modestobacter</taxon>
    </lineage>
</organism>
<reference evidence="4" key="1">
    <citation type="journal article" date="2019" name="Int. J. Syst. Evol. Microbiol.">
        <title>The Global Catalogue of Microorganisms (GCM) 10K type strain sequencing project: providing services to taxonomists for standard genome sequencing and annotation.</title>
        <authorList>
            <consortium name="The Broad Institute Genomics Platform"/>
            <consortium name="The Broad Institute Genome Sequencing Center for Infectious Disease"/>
            <person name="Wu L."/>
            <person name="Ma J."/>
        </authorList>
    </citation>
    <scope>NUCLEOTIDE SEQUENCE [LARGE SCALE GENOMIC DNA]</scope>
    <source>
        <strain evidence="4">CGMCC 4.5581</strain>
    </source>
</reference>
<keyword evidence="1" id="KW-0418">Kinase</keyword>
<gene>
    <name evidence="3" type="primary">rsbT</name>
    <name evidence="3" type="ORF">GCM10011589_45250</name>
</gene>